<dbReference type="Gene3D" id="3.30.300.30">
    <property type="match status" value="1"/>
</dbReference>
<accession>A0A2X3KKF0</accession>
<dbReference type="Pfam" id="PF00501">
    <property type="entry name" value="AMP-binding"/>
    <property type="match status" value="1"/>
</dbReference>
<evidence type="ECO:0000259" key="1">
    <source>
        <dbReference type="Pfam" id="PF00501"/>
    </source>
</evidence>
<proteinExistence type="predicted"/>
<dbReference type="PANTHER" id="PTHR43767:SF1">
    <property type="entry name" value="NONRIBOSOMAL PEPTIDE SYNTHASE PES1 (EUROFUNG)-RELATED"/>
    <property type="match status" value="1"/>
</dbReference>
<keyword evidence="3" id="KW-0436">Ligase</keyword>
<dbReference type="KEGG" id="bana:BARAN1_0848"/>
<name>A0A2X3KKF0_9BACT</name>
<dbReference type="RefSeq" id="WP_122031159.1">
    <property type="nucleotide sequence ID" value="NZ_LS483254.1"/>
</dbReference>
<sequence length="556" mass="60798">MSEDNPYSTHPWIRHYPEGVPARVETPAVPVWTLLDRAAAAFPRRTALHYYGANLPYRELREQADAFAAGLVELGVHGGDRVALYLVNSPQFVIAYFGILKAGAVVVPVSPVYSSSELAFQLEDSGASYVVCQDLLYGNLERSGVRLNGVIVTGAHEYLPALKGVFAKKPPLPTGPGVHPFQKLLRGRESAFSAPSLDPTTDLAILPYTGGTSAQPKGVQLTHANLVACAAQLRAFFPDLTEGGEVVAAALPLYHIYGQVAILLVGVTLGATIVLFTSLDLGQILATMDREGVTVFYGVPSLYEVLRNHPKTTWVNWKKMKILVSGADALPEATAAGWEERTGKPILEGFGMTETAGVSHVNPPARIKRGSFGIPLPNVDAVVADPEGGAYLPVGEVGELLLSGPNITAAYWNRAEENKRAFREAHGKRWLRTGDLVRMDDEGYFHYYARTKDLIKYRGFSVFLREIEEVLTAHPLVKAAGVIGVKDPKVGEYPMAYVVLRPEARGRVTEADIRDYLKERLAPYKVPKVVEFRSELPKTDVGKVSRRDLREELEGM</sequence>
<evidence type="ECO:0000259" key="2">
    <source>
        <dbReference type="Pfam" id="PF13193"/>
    </source>
</evidence>
<dbReference type="AlphaFoldDB" id="A0A2X3KKF0"/>
<dbReference type="InterPro" id="IPR045851">
    <property type="entry name" value="AMP-bd_C_sf"/>
</dbReference>
<dbReference type="Proteomes" id="UP000249818">
    <property type="component" value="Chromosome BARAN1"/>
</dbReference>
<dbReference type="OrthoDB" id="9803968at2"/>
<keyword evidence="4" id="KW-1185">Reference proteome</keyword>
<dbReference type="InterPro" id="IPR050237">
    <property type="entry name" value="ATP-dep_AMP-bd_enzyme"/>
</dbReference>
<dbReference type="GO" id="GO:0016878">
    <property type="term" value="F:acid-thiol ligase activity"/>
    <property type="evidence" value="ECO:0007669"/>
    <property type="project" value="UniProtKB-ARBA"/>
</dbReference>
<gene>
    <name evidence="3" type="primary">fadD</name>
    <name evidence="3" type="ORF">BARAN1_0848</name>
</gene>
<protein>
    <submittedName>
        <fullName evidence="3">Long-chain-fatty-acid--CoA ligase (Long-chain acyl-CoA synthetase) (Acyl-CoA synthetase)</fullName>
    </submittedName>
</protein>
<dbReference type="PANTHER" id="PTHR43767">
    <property type="entry name" value="LONG-CHAIN-FATTY-ACID--COA LIGASE"/>
    <property type="match status" value="1"/>
</dbReference>
<feature type="domain" description="AMP-binding enzyme C-terminal" evidence="2">
    <location>
        <begin position="466"/>
        <end position="543"/>
    </location>
</feature>
<evidence type="ECO:0000313" key="3">
    <source>
        <dbReference type="EMBL" id="SQD92872.1"/>
    </source>
</evidence>
<dbReference type="InterPro" id="IPR025110">
    <property type="entry name" value="AMP-bd_C"/>
</dbReference>
<organism evidence="3 4">
    <name type="scientific">Candidatus Bipolaricaulis anaerobius</name>
    <dbReference type="NCBI Taxonomy" id="2026885"/>
    <lineage>
        <taxon>Bacteria</taxon>
        <taxon>Candidatus Bipolaricaulota</taxon>
        <taxon>Candidatus Bipolaricaulia</taxon>
        <taxon>Candidatus Bipolaricaulales</taxon>
        <taxon>Candidatus Bipolaricaulaceae</taxon>
        <taxon>Candidatus Bipolaricaulis</taxon>
    </lineage>
</organism>
<dbReference type="InterPro" id="IPR042099">
    <property type="entry name" value="ANL_N_sf"/>
</dbReference>
<dbReference type="Gene3D" id="3.40.50.12780">
    <property type="entry name" value="N-terminal domain of ligase-like"/>
    <property type="match status" value="1"/>
</dbReference>
<reference evidence="4" key="1">
    <citation type="submission" date="2018-05" db="EMBL/GenBank/DDBJ databases">
        <authorList>
            <person name="Hao L."/>
        </authorList>
    </citation>
    <scope>NUCLEOTIDE SEQUENCE [LARGE SCALE GENOMIC DNA]</scope>
</reference>
<dbReference type="Pfam" id="PF13193">
    <property type="entry name" value="AMP-binding_C"/>
    <property type="match status" value="1"/>
</dbReference>
<evidence type="ECO:0000313" key="4">
    <source>
        <dbReference type="Proteomes" id="UP000249818"/>
    </source>
</evidence>
<dbReference type="SUPFAM" id="SSF56801">
    <property type="entry name" value="Acetyl-CoA synthetase-like"/>
    <property type="match status" value="1"/>
</dbReference>
<dbReference type="InterPro" id="IPR000873">
    <property type="entry name" value="AMP-dep_synth/lig_dom"/>
</dbReference>
<dbReference type="EMBL" id="LS483254">
    <property type="protein sequence ID" value="SQD92872.1"/>
    <property type="molecule type" value="Genomic_DNA"/>
</dbReference>
<feature type="domain" description="AMP-dependent synthetase/ligase" evidence="1">
    <location>
        <begin position="35"/>
        <end position="412"/>
    </location>
</feature>